<dbReference type="GO" id="GO:0015920">
    <property type="term" value="P:lipopolysaccharide transport"/>
    <property type="evidence" value="ECO:0007669"/>
    <property type="project" value="TreeGrafter"/>
</dbReference>
<comment type="subcellular location">
    <subcellularLocation>
        <location evidence="1 8">Cell membrane</location>
        <topology evidence="1 8">Multi-pass membrane protein</topology>
    </subcellularLocation>
</comment>
<dbReference type="Proteomes" id="UP000183967">
    <property type="component" value="Unassembled WGS sequence"/>
</dbReference>
<feature type="transmembrane region" description="Helical" evidence="8">
    <location>
        <begin position="29"/>
        <end position="53"/>
    </location>
</feature>
<dbReference type="PROSITE" id="PS51012">
    <property type="entry name" value="ABC_TM2"/>
    <property type="match status" value="1"/>
</dbReference>
<dbReference type="OrthoDB" id="9786910at2"/>
<dbReference type="EMBL" id="FQXO01000016">
    <property type="protein sequence ID" value="SHH43984.1"/>
    <property type="molecule type" value="Genomic_DNA"/>
</dbReference>
<reference evidence="11" key="1">
    <citation type="submission" date="2016-11" db="EMBL/GenBank/DDBJ databases">
        <authorList>
            <person name="Varghese N."/>
            <person name="Submissions S."/>
        </authorList>
    </citation>
    <scope>NUCLEOTIDE SEQUENCE [LARGE SCALE GENOMIC DNA]</scope>
    <source>
        <strain evidence="11">DSM 13643</strain>
    </source>
</reference>
<accession>A0A1M5SZP9</accession>
<dbReference type="InterPro" id="IPR013525">
    <property type="entry name" value="ABC2_TM"/>
</dbReference>
<dbReference type="PANTHER" id="PTHR30413:SF10">
    <property type="entry name" value="CAPSULE POLYSACCHARIDE EXPORT INNER-MEMBRANE PROTEIN CTRC"/>
    <property type="match status" value="1"/>
</dbReference>
<gene>
    <name evidence="10" type="ORF">SAMN02745135_00809</name>
</gene>
<evidence type="ECO:0000313" key="10">
    <source>
        <dbReference type="EMBL" id="SHH43984.1"/>
    </source>
</evidence>
<dbReference type="InterPro" id="IPR047817">
    <property type="entry name" value="ABC2_TM_bact-type"/>
</dbReference>
<evidence type="ECO:0000256" key="8">
    <source>
        <dbReference type="RuleBase" id="RU361157"/>
    </source>
</evidence>
<evidence type="ECO:0000259" key="9">
    <source>
        <dbReference type="PROSITE" id="PS51012"/>
    </source>
</evidence>
<keyword evidence="11" id="KW-1185">Reference proteome</keyword>
<evidence type="ECO:0000256" key="2">
    <source>
        <dbReference type="ARBA" id="ARBA00007783"/>
    </source>
</evidence>
<evidence type="ECO:0000256" key="3">
    <source>
        <dbReference type="ARBA" id="ARBA00022448"/>
    </source>
</evidence>
<protein>
    <recommendedName>
        <fullName evidence="8">Transport permease protein</fullName>
    </recommendedName>
</protein>
<feature type="transmembrane region" description="Helical" evidence="8">
    <location>
        <begin position="170"/>
        <end position="189"/>
    </location>
</feature>
<feature type="transmembrane region" description="Helical" evidence="8">
    <location>
        <begin position="142"/>
        <end position="163"/>
    </location>
</feature>
<feature type="transmembrane region" description="Helical" evidence="8">
    <location>
        <begin position="73"/>
        <end position="94"/>
    </location>
</feature>
<evidence type="ECO:0000313" key="11">
    <source>
        <dbReference type="Proteomes" id="UP000183967"/>
    </source>
</evidence>
<feature type="transmembrane region" description="Helical" evidence="8">
    <location>
        <begin position="227"/>
        <end position="248"/>
    </location>
</feature>
<sequence>MQYFKNIYRARYILFSLVRQDLKNKYRNSLLGIAWSLLTPLGLVTIIGFVFSVVLGQPIKEFIPFLFSGLMPWFFIVESASGGTVAFIVAEGYIKQTQTPVEIFPIRVSLGAFINLIYSLLAFFIVYLFISFEKFNLNMFMIIPALMIWLILGISLSTIAAIINTYIRDYAHLQSLVLQGLFYATPIMFPPEMLKARNFSWIYMWNPFYYMMEIIRKPLLGDKIPELFIWIVALLFTLILFIIAVILMTRINRKITFLI</sequence>
<dbReference type="PANTHER" id="PTHR30413">
    <property type="entry name" value="INNER MEMBRANE TRANSPORT PERMEASE"/>
    <property type="match status" value="1"/>
</dbReference>
<evidence type="ECO:0000256" key="4">
    <source>
        <dbReference type="ARBA" id="ARBA00022475"/>
    </source>
</evidence>
<keyword evidence="3 8" id="KW-0813">Transport</keyword>
<dbReference type="GO" id="GO:0140359">
    <property type="term" value="F:ABC-type transporter activity"/>
    <property type="evidence" value="ECO:0007669"/>
    <property type="project" value="InterPro"/>
</dbReference>
<dbReference type="RefSeq" id="WP_073195682.1">
    <property type="nucleotide sequence ID" value="NZ_FQXO01000016.1"/>
</dbReference>
<comment type="similarity">
    <text evidence="2 8">Belongs to the ABC-2 integral membrane protein family.</text>
</comment>
<evidence type="ECO:0000256" key="5">
    <source>
        <dbReference type="ARBA" id="ARBA00022692"/>
    </source>
</evidence>
<proteinExistence type="inferred from homology"/>
<keyword evidence="6 8" id="KW-1133">Transmembrane helix</keyword>
<dbReference type="Pfam" id="PF01061">
    <property type="entry name" value="ABC2_membrane"/>
    <property type="match status" value="1"/>
</dbReference>
<name>A0A1M5SZP9_9FIRM</name>
<feature type="transmembrane region" description="Helical" evidence="8">
    <location>
        <begin position="106"/>
        <end position="130"/>
    </location>
</feature>
<organism evidence="10 11">
    <name type="scientific">Caloranaerobacter azorensis DSM 13643</name>
    <dbReference type="NCBI Taxonomy" id="1121264"/>
    <lineage>
        <taxon>Bacteria</taxon>
        <taxon>Bacillati</taxon>
        <taxon>Bacillota</taxon>
        <taxon>Tissierellia</taxon>
        <taxon>Tissierellales</taxon>
        <taxon>Thermohalobacteraceae</taxon>
        <taxon>Caloranaerobacter</taxon>
    </lineage>
</organism>
<dbReference type="AlphaFoldDB" id="A0A1M5SZP9"/>
<keyword evidence="4 8" id="KW-1003">Cell membrane</keyword>
<evidence type="ECO:0000256" key="7">
    <source>
        <dbReference type="ARBA" id="ARBA00023136"/>
    </source>
</evidence>
<keyword evidence="5 8" id="KW-0812">Transmembrane</keyword>
<dbReference type="GO" id="GO:0005886">
    <property type="term" value="C:plasma membrane"/>
    <property type="evidence" value="ECO:0007669"/>
    <property type="project" value="UniProtKB-SubCell"/>
</dbReference>
<evidence type="ECO:0000256" key="1">
    <source>
        <dbReference type="ARBA" id="ARBA00004651"/>
    </source>
</evidence>
<keyword evidence="7 8" id="KW-0472">Membrane</keyword>
<evidence type="ECO:0000256" key="6">
    <source>
        <dbReference type="ARBA" id="ARBA00022989"/>
    </source>
</evidence>
<feature type="domain" description="ABC transmembrane type-2" evidence="9">
    <location>
        <begin position="31"/>
        <end position="251"/>
    </location>
</feature>